<dbReference type="InterPro" id="IPR038084">
    <property type="entry name" value="PduO/GlcC-like_sf"/>
</dbReference>
<reference evidence="1 2" key="1">
    <citation type="submission" date="2019-12" db="EMBL/GenBank/DDBJ databases">
        <title>Erwinia sp. nov., isolated from droppings of birds in the Qinghai-Tiebt plateau of China.</title>
        <authorList>
            <person name="Ge Y."/>
        </authorList>
    </citation>
    <scope>NUCLEOTIDE SEQUENCE [LARGE SCALE GENOMIC DNA]</scope>
    <source>
        <strain evidence="1 2">J780</strain>
    </source>
</reference>
<dbReference type="NCBIfam" id="NF002696">
    <property type="entry name" value="PRK02487.1-5"/>
    <property type="match status" value="1"/>
</dbReference>
<organism evidence="1 2">
    <name type="scientific">Erwinia sorbitola</name>
    <dbReference type="NCBI Taxonomy" id="2681984"/>
    <lineage>
        <taxon>Bacteria</taxon>
        <taxon>Pseudomonadati</taxon>
        <taxon>Pseudomonadota</taxon>
        <taxon>Gammaproteobacteria</taxon>
        <taxon>Enterobacterales</taxon>
        <taxon>Erwiniaceae</taxon>
        <taxon>Erwinia</taxon>
    </lineage>
</organism>
<dbReference type="AlphaFoldDB" id="A0A6I6EEB0"/>
<name>A0A6I6EEB0_9GAMM</name>
<dbReference type="SUPFAM" id="SSF143744">
    <property type="entry name" value="GlcG-like"/>
    <property type="match status" value="1"/>
</dbReference>
<dbReference type="PANTHER" id="PTHR28255:SF1">
    <property type="entry name" value="UPF0303 PROTEIN YBR137W"/>
    <property type="match status" value="1"/>
</dbReference>
<dbReference type="RefSeq" id="WP_156286878.1">
    <property type="nucleotide sequence ID" value="NZ_CP046509.1"/>
</dbReference>
<dbReference type="PIRSF" id="PIRSF008757">
    <property type="entry name" value="UCP008757"/>
    <property type="match status" value="1"/>
</dbReference>
<dbReference type="Pfam" id="PF03928">
    <property type="entry name" value="HbpS-like"/>
    <property type="match status" value="1"/>
</dbReference>
<dbReference type="EMBL" id="CP046509">
    <property type="protein sequence ID" value="QGU86225.1"/>
    <property type="molecule type" value="Genomic_DNA"/>
</dbReference>
<accession>A0A6I6EEB0</accession>
<dbReference type="KEGG" id="erwi:GN242_02820"/>
<dbReference type="Gene3D" id="3.30.450.150">
    <property type="entry name" value="Haem-degrading domain"/>
    <property type="match status" value="1"/>
</dbReference>
<proteinExistence type="predicted"/>
<sequence>MSAIPSLETLLQQEATVRVSQFDFDSAWKIGSLLRERAASDNLPVAIEVYAFGQVLFSSALSGSSAENLEWIARKRRSVLRNAHSSLYTGELNRAQGTAMDQMNYIDQQRYTDHGGSFPLLLANGGVIGAVTVSGLPSHEDHALAIWGIQQIL</sequence>
<gene>
    <name evidence="1" type="ORF">GN242_02820</name>
</gene>
<evidence type="ECO:0000313" key="1">
    <source>
        <dbReference type="EMBL" id="QGU86225.1"/>
    </source>
</evidence>
<protein>
    <submittedName>
        <fullName evidence="1">Heme-degrading domain-containing protein</fullName>
    </submittedName>
</protein>
<dbReference type="InterPro" id="IPR005624">
    <property type="entry name" value="PduO/GlcC-like"/>
</dbReference>
<dbReference type="Proteomes" id="UP000424752">
    <property type="component" value="Chromosome"/>
</dbReference>
<dbReference type="InterPro" id="IPR010371">
    <property type="entry name" value="YBR137W-like"/>
</dbReference>
<evidence type="ECO:0000313" key="2">
    <source>
        <dbReference type="Proteomes" id="UP000424752"/>
    </source>
</evidence>
<dbReference type="PANTHER" id="PTHR28255">
    <property type="match status" value="1"/>
</dbReference>